<name>A0A1G2L3C0_9BACT</name>
<accession>A0A1G2L3C0</accession>
<evidence type="ECO:0000256" key="1">
    <source>
        <dbReference type="SAM" id="Phobius"/>
    </source>
</evidence>
<evidence type="ECO:0000313" key="2">
    <source>
        <dbReference type="EMBL" id="OHA06155.1"/>
    </source>
</evidence>
<keyword evidence="1" id="KW-0812">Transmembrane</keyword>
<comment type="caution">
    <text evidence="2">The sequence shown here is derived from an EMBL/GenBank/DDBJ whole genome shotgun (WGS) entry which is preliminary data.</text>
</comment>
<keyword evidence="1" id="KW-1133">Transmembrane helix</keyword>
<sequence length="219" mass="24264">MEISDILSLRTKKFHGTLDSAMRTFKEKTVQKIIRWRDEIELASAGLIFTVLFGYAGVLFFGGSLITFLFVAGTFAGYALRLERGGRLGGIGLVTGMGSSIGMVYSLTSLHGNGMWRGILFGTAAMFVLYFLGTLFIFLYAFLLSATFPFYNHQSYREEPIEFPSYTFTSPPTLSPVPHRIHPENALIIIQGGPDSGRVKCTQCDNIMPPSRLSSYPCK</sequence>
<keyword evidence="1" id="KW-0472">Membrane</keyword>
<evidence type="ECO:0000313" key="3">
    <source>
        <dbReference type="Proteomes" id="UP000177982"/>
    </source>
</evidence>
<dbReference type="Proteomes" id="UP000177982">
    <property type="component" value="Unassembled WGS sequence"/>
</dbReference>
<gene>
    <name evidence="2" type="ORF">A2934_01935</name>
</gene>
<feature type="transmembrane region" description="Helical" evidence="1">
    <location>
        <begin position="119"/>
        <end position="143"/>
    </location>
</feature>
<dbReference type="AlphaFoldDB" id="A0A1G2L3C0"/>
<feature type="transmembrane region" description="Helical" evidence="1">
    <location>
        <begin position="47"/>
        <end position="76"/>
    </location>
</feature>
<organism evidence="2 3">
    <name type="scientific">Candidatus Sungbacteria bacterium RIFCSPLOWO2_01_FULL_47_10</name>
    <dbReference type="NCBI Taxonomy" id="1802276"/>
    <lineage>
        <taxon>Bacteria</taxon>
        <taxon>Candidatus Sungiibacteriota</taxon>
    </lineage>
</organism>
<reference evidence="2 3" key="1">
    <citation type="journal article" date="2016" name="Nat. Commun.">
        <title>Thousands of microbial genomes shed light on interconnected biogeochemical processes in an aquifer system.</title>
        <authorList>
            <person name="Anantharaman K."/>
            <person name="Brown C.T."/>
            <person name="Hug L.A."/>
            <person name="Sharon I."/>
            <person name="Castelle C.J."/>
            <person name="Probst A.J."/>
            <person name="Thomas B.C."/>
            <person name="Singh A."/>
            <person name="Wilkins M.J."/>
            <person name="Karaoz U."/>
            <person name="Brodie E.L."/>
            <person name="Williams K.H."/>
            <person name="Hubbard S.S."/>
            <person name="Banfield J.F."/>
        </authorList>
    </citation>
    <scope>NUCLEOTIDE SEQUENCE [LARGE SCALE GENOMIC DNA]</scope>
</reference>
<proteinExistence type="predicted"/>
<feature type="transmembrane region" description="Helical" evidence="1">
    <location>
        <begin position="88"/>
        <end position="107"/>
    </location>
</feature>
<protein>
    <submittedName>
        <fullName evidence="2">Uncharacterized protein</fullName>
    </submittedName>
</protein>
<dbReference type="EMBL" id="MHQO01000037">
    <property type="protein sequence ID" value="OHA06155.1"/>
    <property type="molecule type" value="Genomic_DNA"/>
</dbReference>